<protein>
    <submittedName>
        <fullName evidence="4">Baseplate J protein</fullName>
    </submittedName>
</protein>
<proteinExistence type="inferred from homology"/>
<dbReference type="HOGENOM" id="CLU_039609_0_1_9"/>
<dbReference type="KEGG" id="pgm:PGRAT_28955"/>
<evidence type="ECO:0000256" key="1">
    <source>
        <dbReference type="ARBA" id="ARBA00038087"/>
    </source>
</evidence>
<dbReference type="InterPro" id="IPR052399">
    <property type="entry name" value="Phage_Baseplate_Assmbl_Protein"/>
</dbReference>
<comment type="similarity">
    <text evidence="1">Belongs to the Mu gp47/PBSX XkdT family.</text>
</comment>
<evidence type="ECO:0000313" key="4">
    <source>
        <dbReference type="EMBL" id="AIQ71171.1"/>
    </source>
</evidence>
<feature type="domain" description="Baseplate J-like central" evidence="2">
    <location>
        <begin position="182"/>
        <end position="260"/>
    </location>
</feature>
<dbReference type="RefSeq" id="WP_025705225.1">
    <property type="nucleotide sequence ID" value="NZ_CP009287.1"/>
</dbReference>
<organism evidence="4 5">
    <name type="scientific">Paenibacillus graminis</name>
    <dbReference type="NCBI Taxonomy" id="189425"/>
    <lineage>
        <taxon>Bacteria</taxon>
        <taxon>Bacillati</taxon>
        <taxon>Bacillota</taxon>
        <taxon>Bacilli</taxon>
        <taxon>Bacillales</taxon>
        <taxon>Paenibacillaceae</taxon>
        <taxon>Paenibacillus</taxon>
    </lineage>
</organism>
<keyword evidence="5" id="KW-1185">Reference proteome</keyword>
<dbReference type="InterPro" id="IPR058531">
    <property type="entry name" value="Baseplate_J_M"/>
</dbReference>
<feature type="domain" description="Baseplate J-like C-terminal" evidence="3">
    <location>
        <begin position="266"/>
        <end position="349"/>
    </location>
</feature>
<evidence type="ECO:0000313" key="5">
    <source>
        <dbReference type="Proteomes" id="UP000029500"/>
    </source>
</evidence>
<dbReference type="OrthoDB" id="2554267at2"/>
<dbReference type="Pfam" id="PF26079">
    <property type="entry name" value="Baseplate_J_C"/>
    <property type="match status" value="1"/>
</dbReference>
<dbReference type="EMBL" id="CP009287">
    <property type="protein sequence ID" value="AIQ71171.1"/>
    <property type="molecule type" value="Genomic_DNA"/>
</dbReference>
<name>A0A089MBG8_9BACL</name>
<sequence>MYEDQTFEALLERMLDRVPSSLDKREGSIIYDALAPAAAEMAQMYIELDVNSNLFFADTATGEYLERSIAWSGITRRAASKAELKAMFYNSASELLDIPPGSRFSLDLLHYTAVEKLAPGTYRLESEAAGEEGNRYFGSLLPINYIPGLARGEITALLIPGENAEDDEALRQRFLESARRPSTSGNKYHYMEWALQIDGVGGARVFPLWNGPKTVKVVIVDAAKQPASGLLVSQVQQYIDPIAGQGEGQAPVGAVVTVAAADGKSISVTAKVTLASGYTLQAVIDAFKEILEKYRKEKAFTASYISQSVIGSLLLDTEGVVDYSGLKLNGGSGNVTLSETEVPLFSSVVLEV</sequence>
<dbReference type="eggNOG" id="COG3299">
    <property type="taxonomic scope" value="Bacteria"/>
</dbReference>
<dbReference type="PANTHER" id="PTHR37829">
    <property type="entry name" value="PHAGE-LIKE ELEMENT PBSX PROTEIN XKDT"/>
    <property type="match status" value="1"/>
</dbReference>
<gene>
    <name evidence="4" type="ORF">PGRAT_28955</name>
</gene>
<dbReference type="InterPro" id="IPR058530">
    <property type="entry name" value="Baseplate_J-like_C"/>
</dbReference>
<dbReference type="AlphaFoldDB" id="A0A089MBG8"/>
<dbReference type="PANTHER" id="PTHR37829:SF3">
    <property type="entry name" value="PROTEIN JAYE-RELATED"/>
    <property type="match status" value="1"/>
</dbReference>
<evidence type="ECO:0000259" key="3">
    <source>
        <dbReference type="Pfam" id="PF26079"/>
    </source>
</evidence>
<accession>A0A089MBG8</accession>
<dbReference type="Pfam" id="PF26078">
    <property type="entry name" value="Baseplate_J_M"/>
    <property type="match status" value="1"/>
</dbReference>
<dbReference type="Proteomes" id="UP000029500">
    <property type="component" value="Chromosome"/>
</dbReference>
<evidence type="ECO:0000259" key="2">
    <source>
        <dbReference type="Pfam" id="PF26078"/>
    </source>
</evidence>
<dbReference type="STRING" id="189425.PGRAT_28955"/>
<reference evidence="4 5" key="1">
    <citation type="submission" date="2014-08" db="EMBL/GenBank/DDBJ databases">
        <title>Comparative genomics of the Paenibacillus odorifer group.</title>
        <authorList>
            <person name="den Bakker H.C."/>
            <person name="Tsai Y.-C."/>
            <person name="Martin N."/>
            <person name="Korlach J."/>
            <person name="Wiedmann M."/>
        </authorList>
    </citation>
    <scope>NUCLEOTIDE SEQUENCE [LARGE SCALE GENOMIC DNA]</scope>
    <source>
        <strain evidence="4 5">DSM 15220</strain>
    </source>
</reference>